<reference evidence="5 6" key="1">
    <citation type="journal article" date="2013" name="PLoS ONE">
        <title>Cultivation and Complete Genome Sequencing of Gloeobacter kilaueensis sp. nov., from a Lava Cave in Kilauea Caldera, Hawai'i.</title>
        <authorList>
            <person name="Saw J.H."/>
            <person name="Schatz M."/>
            <person name="Brown M.V."/>
            <person name="Kunkel D.D."/>
            <person name="Foster J.S."/>
            <person name="Shick H."/>
            <person name="Christensen S."/>
            <person name="Hou S."/>
            <person name="Wan X."/>
            <person name="Donachie S.P."/>
        </authorList>
    </citation>
    <scope>NUCLEOTIDE SEQUENCE [LARGE SCALE GENOMIC DNA]</scope>
    <source>
        <strain evidence="6">JS</strain>
    </source>
</reference>
<organism evidence="5 6">
    <name type="scientific">Gloeobacter kilaueensis (strain ATCC BAA-2537 / CCAP 1431/1 / ULC 316 / JS1)</name>
    <dbReference type="NCBI Taxonomy" id="1183438"/>
    <lineage>
        <taxon>Bacteria</taxon>
        <taxon>Bacillati</taxon>
        <taxon>Cyanobacteriota</taxon>
        <taxon>Cyanophyceae</taxon>
        <taxon>Gloeobacterales</taxon>
        <taxon>Gloeobacteraceae</taxon>
        <taxon>Gloeobacter</taxon>
    </lineage>
</organism>
<dbReference type="InterPro" id="IPR018201">
    <property type="entry name" value="Ketoacyl_synth_AS"/>
</dbReference>
<evidence type="ECO:0000256" key="1">
    <source>
        <dbReference type="ARBA" id="ARBA00008467"/>
    </source>
</evidence>
<comment type="similarity">
    <text evidence="1 3">Belongs to the thiolase-like superfamily. Beta-ketoacyl-ACP synthases family.</text>
</comment>
<accession>U5QGX2</accession>
<sequence length="364" mass="37277">MRPVVITGIGVASCLGLDAATTWKRLLTGERGYSAAQPLGQAGDLALESSRAIALIERAACEALADAALSTGGADLAVAIGSSRGLQADWESSGGRQNLGLDAPARAIARLIESPGPVSALSCACTSGAWAIGTGYRWIRWGLCDRVLVGATDAAITPLNLAGFRQAGALARTACRPFEREREGFVLSEGAAALVLEAESVAQGRPYARLLAFAATDDAYHLSAPHPEALGLERAVRRCLQDAGLLSADVIHAHGTGTTLGDAAEAKLIARLYGATTPVIAFKASLGHSLGASSAIEAALCCLALRDGLLPPIVGLEHPIAPLAFVREPTNRSPATVLLHSLGFGGQNAALLLEACPSRQGALG</sequence>
<dbReference type="AlphaFoldDB" id="U5QGX2"/>
<dbReference type="InterPro" id="IPR014030">
    <property type="entry name" value="Ketoacyl_synth_N"/>
</dbReference>
<dbReference type="STRING" id="1183438.GKIL_0644"/>
<dbReference type="OrthoDB" id="9808669at2"/>
<keyword evidence="2 3" id="KW-0808">Transferase</keyword>
<dbReference type="KEGG" id="glj:GKIL_0644"/>
<dbReference type="InterPro" id="IPR014031">
    <property type="entry name" value="Ketoacyl_synth_C"/>
</dbReference>
<feature type="domain" description="Ketosynthase family 3 (KS3)" evidence="4">
    <location>
        <begin position="1"/>
        <end position="355"/>
    </location>
</feature>
<dbReference type="RefSeq" id="WP_023171931.1">
    <property type="nucleotide sequence ID" value="NC_022600.1"/>
</dbReference>
<dbReference type="InterPro" id="IPR000794">
    <property type="entry name" value="Beta-ketoacyl_synthase"/>
</dbReference>
<evidence type="ECO:0000313" key="5">
    <source>
        <dbReference type="EMBL" id="AGY56890.1"/>
    </source>
</evidence>
<gene>
    <name evidence="5" type="primary">fabF</name>
    <name evidence="5" type="ORF">GKIL_0644</name>
</gene>
<evidence type="ECO:0000259" key="4">
    <source>
        <dbReference type="PROSITE" id="PS52004"/>
    </source>
</evidence>
<dbReference type="EMBL" id="CP003587">
    <property type="protein sequence ID" value="AGY56890.1"/>
    <property type="molecule type" value="Genomic_DNA"/>
</dbReference>
<proteinExistence type="inferred from homology"/>
<protein>
    <submittedName>
        <fullName evidence="5">3-oxoacyl-(Acyl carrier protein) synthase II</fullName>
        <ecNumber evidence="5">2.3.1.179</ecNumber>
    </submittedName>
</protein>
<dbReference type="HOGENOM" id="CLU_000022_69_2_3"/>
<dbReference type="SMART" id="SM00825">
    <property type="entry name" value="PKS_KS"/>
    <property type="match status" value="1"/>
</dbReference>
<dbReference type="EC" id="2.3.1.179" evidence="5"/>
<dbReference type="CDD" id="cd00834">
    <property type="entry name" value="KAS_I_II"/>
    <property type="match status" value="1"/>
</dbReference>
<dbReference type="Pfam" id="PF00109">
    <property type="entry name" value="ketoacyl-synt"/>
    <property type="match status" value="1"/>
</dbReference>
<keyword evidence="6" id="KW-1185">Reference proteome</keyword>
<evidence type="ECO:0000256" key="3">
    <source>
        <dbReference type="RuleBase" id="RU003694"/>
    </source>
</evidence>
<dbReference type="InterPro" id="IPR020841">
    <property type="entry name" value="PKS_Beta-ketoAc_synthase_dom"/>
</dbReference>
<dbReference type="PROSITE" id="PS52004">
    <property type="entry name" value="KS3_2"/>
    <property type="match status" value="1"/>
</dbReference>
<name>U5QGX2_GLOK1</name>
<dbReference type="Gene3D" id="3.40.47.10">
    <property type="match status" value="1"/>
</dbReference>
<dbReference type="PROSITE" id="PS00606">
    <property type="entry name" value="KS3_1"/>
    <property type="match status" value="1"/>
</dbReference>
<dbReference type="GO" id="GO:0006633">
    <property type="term" value="P:fatty acid biosynthetic process"/>
    <property type="evidence" value="ECO:0007669"/>
    <property type="project" value="InterPro"/>
</dbReference>
<dbReference type="SUPFAM" id="SSF53901">
    <property type="entry name" value="Thiolase-like"/>
    <property type="match status" value="2"/>
</dbReference>
<dbReference type="Pfam" id="PF02801">
    <property type="entry name" value="Ketoacyl-synt_C"/>
    <property type="match status" value="1"/>
</dbReference>
<dbReference type="Proteomes" id="UP000017396">
    <property type="component" value="Chromosome"/>
</dbReference>
<dbReference type="InterPro" id="IPR016039">
    <property type="entry name" value="Thiolase-like"/>
</dbReference>
<dbReference type="PANTHER" id="PTHR11712:SF347">
    <property type="entry name" value="BETA KETOACYL-ACYL CARRIER PROTEIN SYNTHASE"/>
    <property type="match status" value="1"/>
</dbReference>
<dbReference type="eggNOG" id="COG0304">
    <property type="taxonomic scope" value="Bacteria"/>
</dbReference>
<dbReference type="GO" id="GO:0004315">
    <property type="term" value="F:3-oxoacyl-[acyl-carrier-protein] synthase activity"/>
    <property type="evidence" value="ECO:0007669"/>
    <property type="project" value="UniProtKB-EC"/>
</dbReference>
<keyword evidence="5" id="KW-0012">Acyltransferase</keyword>
<evidence type="ECO:0000256" key="2">
    <source>
        <dbReference type="ARBA" id="ARBA00022679"/>
    </source>
</evidence>
<evidence type="ECO:0000313" key="6">
    <source>
        <dbReference type="Proteomes" id="UP000017396"/>
    </source>
</evidence>
<dbReference type="PANTHER" id="PTHR11712">
    <property type="entry name" value="POLYKETIDE SYNTHASE-RELATED"/>
    <property type="match status" value="1"/>
</dbReference>
<dbReference type="PATRIC" id="fig|1183438.3.peg.643"/>